<proteinExistence type="predicted"/>
<name>A0A0A9HRZ3_ARUDO</name>
<accession>A0A0A9HRZ3</accession>
<dbReference type="EMBL" id="GBRH01160265">
    <property type="protein sequence ID" value="JAE37631.1"/>
    <property type="molecule type" value="Transcribed_RNA"/>
</dbReference>
<protein>
    <submittedName>
        <fullName evidence="1">Uncharacterized protein</fullName>
    </submittedName>
</protein>
<organism evidence="1">
    <name type="scientific">Arundo donax</name>
    <name type="common">Giant reed</name>
    <name type="synonym">Donax arundinaceus</name>
    <dbReference type="NCBI Taxonomy" id="35708"/>
    <lineage>
        <taxon>Eukaryota</taxon>
        <taxon>Viridiplantae</taxon>
        <taxon>Streptophyta</taxon>
        <taxon>Embryophyta</taxon>
        <taxon>Tracheophyta</taxon>
        <taxon>Spermatophyta</taxon>
        <taxon>Magnoliopsida</taxon>
        <taxon>Liliopsida</taxon>
        <taxon>Poales</taxon>
        <taxon>Poaceae</taxon>
        <taxon>PACMAD clade</taxon>
        <taxon>Arundinoideae</taxon>
        <taxon>Arundineae</taxon>
        <taxon>Arundo</taxon>
    </lineage>
</organism>
<sequence>MNRSPFSCHQFGFRKVMPRYGCSCGGGHWVPRLHAIVEFLPSSTWSMQSASIGSLFTPGPSSSILRLSVATSIGGTALPQQWPCHKLNFPLHFFY</sequence>
<reference evidence="1" key="1">
    <citation type="submission" date="2014-09" db="EMBL/GenBank/DDBJ databases">
        <authorList>
            <person name="Magalhaes I.L.F."/>
            <person name="Oliveira U."/>
            <person name="Santos F.R."/>
            <person name="Vidigal T.H.D.A."/>
            <person name="Brescovit A.D."/>
            <person name="Santos A.J."/>
        </authorList>
    </citation>
    <scope>NUCLEOTIDE SEQUENCE</scope>
    <source>
        <tissue evidence="1">Shoot tissue taken approximately 20 cm above the soil surface</tissue>
    </source>
</reference>
<reference evidence="1" key="2">
    <citation type="journal article" date="2015" name="Data Brief">
        <title>Shoot transcriptome of the giant reed, Arundo donax.</title>
        <authorList>
            <person name="Barrero R.A."/>
            <person name="Guerrero F.D."/>
            <person name="Moolhuijzen P."/>
            <person name="Goolsby J.A."/>
            <person name="Tidwell J."/>
            <person name="Bellgard S.E."/>
            <person name="Bellgard M.I."/>
        </authorList>
    </citation>
    <scope>NUCLEOTIDE SEQUENCE</scope>
    <source>
        <tissue evidence="1">Shoot tissue taken approximately 20 cm above the soil surface</tissue>
    </source>
</reference>
<evidence type="ECO:0000313" key="1">
    <source>
        <dbReference type="EMBL" id="JAE37631.1"/>
    </source>
</evidence>
<dbReference type="AlphaFoldDB" id="A0A0A9HRZ3"/>